<feature type="chain" id="PRO_5038774657" description="LppX_LprAFG lipoprotein" evidence="1">
    <location>
        <begin position="22"/>
        <end position="246"/>
    </location>
</feature>
<sequence>MSWGKRALPLAATALALPALVSGCRLVDSHWQLIEAEPGYVPLTEATFADAITEAMFRHPTMHLEMEAGVGTMSMDVRYGATDDDLAMTGTYDDGVTVGEMTIVDGEAYFRDEGERIYFQLPDYLVDQVLAEMSMGSPAEMASTFESGIETLEYGASHEVEYGMTHRYDVRMRKEFLADELDVPIERVPDVTYRLWLDDHNLLRRMIVVAMGETVDATFSEWGEPVTIEAPPPGQVEPLPVPTDDV</sequence>
<keyword evidence="3" id="KW-1185">Reference proteome</keyword>
<dbReference type="PROSITE" id="PS51257">
    <property type="entry name" value="PROKAR_LIPOPROTEIN"/>
    <property type="match status" value="1"/>
</dbReference>
<comment type="caution">
    <text evidence="2">The sequence shown here is derived from an EMBL/GenBank/DDBJ whole genome shotgun (WGS) entry which is preliminary data.</text>
</comment>
<dbReference type="AlphaFoldDB" id="A0A417Y3I2"/>
<reference evidence="2 3" key="1">
    <citation type="submission" date="2018-09" db="EMBL/GenBank/DDBJ databases">
        <title>Genome sequencing of Nocardioides immobilis CCTCC AB 2017083 for comparison to Nocardioides silvaticus.</title>
        <authorList>
            <person name="Li C."/>
            <person name="Wang G."/>
        </authorList>
    </citation>
    <scope>NUCLEOTIDE SEQUENCE [LARGE SCALE GENOMIC DNA]</scope>
    <source>
        <strain evidence="2 3">CCTCC AB 2017083</strain>
    </source>
</reference>
<accession>A0A417Y3I2</accession>
<dbReference type="EMBL" id="QXGH01000014">
    <property type="protein sequence ID" value="RHW27165.1"/>
    <property type="molecule type" value="Genomic_DNA"/>
</dbReference>
<dbReference type="Gene3D" id="2.50.20.20">
    <property type="match status" value="1"/>
</dbReference>
<proteinExistence type="predicted"/>
<organism evidence="2 3">
    <name type="scientific">Nocardioides immobilis</name>
    <dbReference type="NCBI Taxonomy" id="2049295"/>
    <lineage>
        <taxon>Bacteria</taxon>
        <taxon>Bacillati</taxon>
        <taxon>Actinomycetota</taxon>
        <taxon>Actinomycetes</taxon>
        <taxon>Propionibacteriales</taxon>
        <taxon>Nocardioidaceae</taxon>
        <taxon>Nocardioides</taxon>
    </lineage>
</organism>
<gene>
    <name evidence="2" type="ORF">D0Z08_10905</name>
</gene>
<feature type="signal peptide" evidence="1">
    <location>
        <begin position="1"/>
        <end position="21"/>
    </location>
</feature>
<evidence type="ECO:0000256" key="1">
    <source>
        <dbReference type="SAM" id="SignalP"/>
    </source>
</evidence>
<dbReference type="Proteomes" id="UP000283644">
    <property type="component" value="Unassembled WGS sequence"/>
</dbReference>
<protein>
    <recommendedName>
        <fullName evidence="4">LppX_LprAFG lipoprotein</fullName>
    </recommendedName>
</protein>
<dbReference type="InterPro" id="IPR029046">
    <property type="entry name" value="LolA/LolB/LppX"/>
</dbReference>
<evidence type="ECO:0008006" key="4">
    <source>
        <dbReference type="Google" id="ProtNLM"/>
    </source>
</evidence>
<evidence type="ECO:0000313" key="3">
    <source>
        <dbReference type="Proteomes" id="UP000283644"/>
    </source>
</evidence>
<name>A0A417Y3I2_9ACTN</name>
<evidence type="ECO:0000313" key="2">
    <source>
        <dbReference type="EMBL" id="RHW27165.1"/>
    </source>
</evidence>
<dbReference type="OrthoDB" id="3781094at2"/>
<keyword evidence="1" id="KW-0732">Signal</keyword>
<dbReference type="RefSeq" id="WP_118925261.1">
    <property type="nucleotide sequence ID" value="NZ_QXGH01000014.1"/>
</dbReference>
<dbReference type="SUPFAM" id="SSF89392">
    <property type="entry name" value="Prokaryotic lipoproteins and lipoprotein localization factors"/>
    <property type="match status" value="1"/>
</dbReference>